<dbReference type="Gene3D" id="3.90.870.20">
    <property type="entry name" value="Carbamoyltransferase, C-terminal domain"/>
    <property type="match status" value="1"/>
</dbReference>
<evidence type="ECO:0000313" key="5">
    <source>
        <dbReference type="Proteomes" id="UP000808146"/>
    </source>
</evidence>
<proteinExistence type="inferred from homology"/>
<dbReference type="Pfam" id="PF02543">
    <property type="entry name" value="Carbam_trans_N"/>
    <property type="match status" value="1"/>
</dbReference>
<dbReference type="EMBL" id="JADKBR010000026">
    <property type="protein sequence ID" value="MBK8892267.1"/>
    <property type="molecule type" value="Genomic_DNA"/>
</dbReference>
<evidence type="ECO:0008006" key="6">
    <source>
        <dbReference type="Google" id="ProtNLM"/>
    </source>
</evidence>
<protein>
    <recommendedName>
        <fullName evidence="6">Carbamoyltransferase</fullName>
    </recommendedName>
</protein>
<sequence>MSTVLGLHTGHESSAVLFRDGQLVAAISEERLSRIKNDGGRLPDAAIARVLGMGGLERTQTEHLALQYNFLPEEYFRRETLLKEFERRFSRFKKKLANQDRPQMMARNLLKQLRKQGKPFDPYFRKDEFLVGEGFSPSTTLRFHDHHDAHALPAAYYSGFERAAVFTMDGVGDLDINHTSCIYDKGRVRRIHVTNTVGTSAGGFYGAITRILGFRELRHEGKVIGLAAYGNPAPLYEAFSRALRLSADGNTLDSDFACQHERVRYDYLASVAEGHSREDVSAAAQQVLEDVALELIRRFLDETGLDCVALNGGVFANVKLNQRIAALPQVKQVFVFPAMSDTGNSVGSALLDLQASSPEVFAANRKPLETVYWGPEYDDHAIHAALQAAGIACERMDEEALIRRTAAAIHGGRVVGWFQGRMEFGPRALGNRSMLAQPTEKGINDWLNQRLDRSEFMPFAPSVLEERAEELFENIPKARHAAAFMTITFDVKPEWRHRISAVVHVDGTARPQLVNRKTNPRYHRLIEAYAALSGLPLVLNTSFNVHEEPIVCGPEEAARAFVEKRIDALAIGNFWAEHRD</sequence>
<dbReference type="Gene3D" id="3.30.420.40">
    <property type="match status" value="2"/>
</dbReference>
<evidence type="ECO:0000259" key="3">
    <source>
        <dbReference type="Pfam" id="PF16861"/>
    </source>
</evidence>
<dbReference type="InterPro" id="IPR051338">
    <property type="entry name" value="NodU/CmcH_Carbamoyltrnsfr"/>
</dbReference>
<dbReference type="InterPro" id="IPR038152">
    <property type="entry name" value="Carbam_trans_C_sf"/>
</dbReference>
<name>A0A9D7LQS6_9RHOO</name>
<dbReference type="Proteomes" id="UP000808146">
    <property type="component" value="Unassembled WGS sequence"/>
</dbReference>
<evidence type="ECO:0000259" key="2">
    <source>
        <dbReference type="Pfam" id="PF02543"/>
    </source>
</evidence>
<accession>A0A9D7LQS6</accession>
<dbReference type="AlphaFoldDB" id="A0A9D7LQS6"/>
<dbReference type="PANTHER" id="PTHR34847">
    <property type="entry name" value="NODULATION PROTEIN U"/>
    <property type="match status" value="1"/>
</dbReference>
<comment type="similarity">
    <text evidence="1">Belongs to the NodU/CmcH family.</text>
</comment>
<dbReference type="PANTHER" id="PTHR34847:SF1">
    <property type="entry name" value="NODULATION PROTEIN U"/>
    <property type="match status" value="1"/>
</dbReference>
<feature type="domain" description="Carbamoyltransferase" evidence="2">
    <location>
        <begin position="4"/>
        <end position="350"/>
    </location>
</feature>
<evidence type="ECO:0000256" key="1">
    <source>
        <dbReference type="ARBA" id="ARBA00006129"/>
    </source>
</evidence>
<evidence type="ECO:0000313" key="4">
    <source>
        <dbReference type="EMBL" id="MBK8892267.1"/>
    </source>
</evidence>
<dbReference type="GO" id="GO:0003824">
    <property type="term" value="F:catalytic activity"/>
    <property type="evidence" value="ECO:0007669"/>
    <property type="project" value="InterPro"/>
</dbReference>
<comment type="caution">
    <text evidence="4">The sequence shown here is derived from an EMBL/GenBank/DDBJ whole genome shotgun (WGS) entry which is preliminary data.</text>
</comment>
<reference evidence="4" key="1">
    <citation type="submission" date="2020-10" db="EMBL/GenBank/DDBJ databases">
        <title>Connecting structure to function with the recovery of over 1000 high-quality activated sludge metagenome-assembled genomes encoding full-length rRNA genes using long-read sequencing.</title>
        <authorList>
            <person name="Singleton C.M."/>
            <person name="Petriglieri F."/>
            <person name="Kristensen J.M."/>
            <person name="Kirkegaard R.H."/>
            <person name="Michaelsen T.Y."/>
            <person name="Andersen M.H."/>
            <person name="Karst S.M."/>
            <person name="Dueholm M.S."/>
            <person name="Nielsen P.H."/>
            <person name="Albertsen M."/>
        </authorList>
    </citation>
    <scope>NUCLEOTIDE SEQUENCE</scope>
    <source>
        <strain evidence="4">OdNE_18-Q3-R46-58_BAT3C.305</strain>
    </source>
</reference>
<feature type="domain" description="Carbamoyltransferase C-terminal" evidence="3">
    <location>
        <begin position="406"/>
        <end position="576"/>
    </location>
</feature>
<dbReference type="InterPro" id="IPR003696">
    <property type="entry name" value="Carbtransf_dom"/>
</dbReference>
<dbReference type="Pfam" id="PF16861">
    <property type="entry name" value="Carbam_trans_C"/>
    <property type="match status" value="1"/>
</dbReference>
<gene>
    <name evidence="4" type="ORF">IPN75_18845</name>
</gene>
<organism evidence="4 5">
    <name type="scientific">Candidatus Dechloromonas phosphorivorans</name>
    <dbReference type="NCBI Taxonomy" id="2899244"/>
    <lineage>
        <taxon>Bacteria</taxon>
        <taxon>Pseudomonadati</taxon>
        <taxon>Pseudomonadota</taxon>
        <taxon>Betaproteobacteria</taxon>
        <taxon>Rhodocyclales</taxon>
        <taxon>Azonexaceae</taxon>
        <taxon>Dechloromonas</taxon>
    </lineage>
</organism>
<dbReference type="InterPro" id="IPR043129">
    <property type="entry name" value="ATPase_NBD"/>
</dbReference>
<dbReference type="InterPro" id="IPR031730">
    <property type="entry name" value="Carbam_trans_C"/>
</dbReference>
<dbReference type="CDD" id="cd24100">
    <property type="entry name" value="ASKHA_NBD_MJ1051-like_N"/>
    <property type="match status" value="1"/>
</dbReference>
<dbReference type="SUPFAM" id="SSF53067">
    <property type="entry name" value="Actin-like ATPase domain"/>
    <property type="match status" value="1"/>
</dbReference>